<gene>
    <name evidence="1" type="ORF">NRB20_48170</name>
</gene>
<dbReference type="Pfam" id="PF13830">
    <property type="entry name" value="DUF4192"/>
    <property type="match status" value="1"/>
</dbReference>
<dbReference type="AlphaFoldDB" id="A0A7K0D9Z7"/>
<protein>
    <submittedName>
        <fullName evidence="1">Uncharacterized protein</fullName>
    </submittedName>
</protein>
<reference evidence="1 2" key="1">
    <citation type="submission" date="2019-10" db="EMBL/GenBank/DDBJ databases">
        <title>Nocardia macrotermitis sp. nov. and Nocardia aurantia sp. nov., isolated from the gut of fungus growing-termite Macrotermes natalensis.</title>
        <authorList>
            <person name="Benndorf R."/>
            <person name="Schwitalla J."/>
            <person name="Martin K."/>
            <person name="De Beer W."/>
            <person name="Kaster A.-K."/>
            <person name="Vollmers J."/>
            <person name="Poulsen M."/>
            <person name="Beemelmanns C."/>
        </authorList>
    </citation>
    <scope>NUCLEOTIDE SEQUENCE [LARGE SCALE GENOMIC DNA]</scope>
    <source>
        <strain evidence="1 2">RB20</strain>
    </source>
</reference>
<organism evidence="1 2">
    <name type="scientific">Nocardia macrotermitis</name>
    <dbReference type="NCBI Taxonomy" id="2585198"/>
    <lineage>
        <taxon>Bacteria</taxon>
        <taxon>Bacillati</taxon>
        <taxon>Actinomycetota</taxon>
        <taxon>Actinomycetes</taxon>
        <taxon>Mycobacteriales</taxon>
        <taxon>Nocardiaceae</taxon>
        <taxon>Nocardia</taxon>
    </lineage>
</organism>
<proteinExistence type="predicted"/>
<dbReference type="InterPro" id="IPR025447">
    <property type="entry name" value="DUF4192"/>
</dbReference>
<dbReference type="EMBL" id="WEGK01000010">
    <property type="protein sequence ID" value="MQY21704.1"/>
    <property type="molecule type" value="Genomic_DNA"/>
</dbReference>
<name>A0A7K0D9Z7_9NOCA</name>
<keyword evidence="2" id="KW-1185">Reference proteome</keyword>
<sequence length="145" mass="15741">MGASRSSVRNVGELIAAVPALLGFYPENSVVLVACAPPPEEVSRHQLQVDAVMRADLGSCLDRNSIGIPGTVRVCLSNNVSHVAVLVVDEALRAATSELGKACREFLARLHIALSETDIELVGAWFTPVIHAREYWWSFWTLSTV</sequence>
<evidence type="ECO:0000313" key="2">
    <source>
        <dbReference type="Proteomes" id="UP000438448"/>
    </source>
</evidence>
<dbReference type="Proteomes" id="UP000438448">
    <property type="component" value="Unassembled WGS sequence"/>
</dbReference>
<accession>A0A7K0D9Z7</accession>
<evidence type="ECO:0000313" key="1">
    <source>
        <dbReference type="EMBL" id="MQY21704.1"/>
    </source>
</evidence>
<comment type="caution">
    <text evidence="1">The sequence shown here is derived from an EMBL/GenBank/DDBJ whole genome shotgun (WGS) entry which is preliminary data.</text>
</comment>